<dbReference type="PANTHER" id="PTHR43840:SF4">
    <property type="entry name" value="CDF DIVALENT METAL CATION TRANSPORTER (EUROFUNG)"/>
    <property type="match status" value="1"/>
</dbReference>
<feature type="compositionally biased region" description="Polar residues" evidence="6">
    <location>
        <begin position="196"/>
        <end position="206"/>
    </location>
</feature>
<sequence>MGADSPMSSPGKPPALTRVPSWRRSSFLMLQEDPYPLASKGQGALASLIKNRSTTSLLGARQSSSRDGYGGDEESGSEYGGGGAHWATDDEDEFGDYGRDERRMSAILNAPHMRSMRLIGNSNPRYRWERYWKTEAELRAMRKPIRRYYERTNVLVQQYLYIDRLLDSSLPHDLLNEYNDMPPWAFRGVEIPQTISEEPSSAGTPVTGSTLANSSNGNGSGGGGGLGLGSGGDSSTSLAGAAKKVKRTPKDIYRPTETSPLLTRVPSQEELGPAHLEQQPAAQEHEIPWLEDDDVDAGARIVTVAIWVNFAANVILLAGKIAVIIRVPSVSVLASLVDAALDFLSTVIIGITTWLISRQDSYRYPIGRRRLEPLGVLIFSIVMITSFVQVALEAIQRLASPDHQIIELGFAAIAIMLSTIVIKGLCWVWCRLVKNSSVQALYVLLHVFRASDAATDVIFNAGSIAFPIVGFYARIWWLDALGGLLLSMVVIFNWAQTSAQHIKNLSGFSATADQRNILLYLTMRFAKTIKQIQGLQAYHAGDKLNVEVDIVLDASTSLKDSHDLSESLQYVLESVPIVDRAFVHVDYATYNLPTHMEQQAR</sequence>
<evidence type="ECO:0000256" key="2">
    <source>
        <dbReference type="ARBA" id="ARBA00022448"/>
    </source>
</evidence>
<dbReference type="Proteomes" id="UP000319257">
    <property type="component" value="Unassembled WGS sequence"/>
</dbReference>
<evidence type="ECO:0000259" key="8">
    <source>
        <dbReference type="Pfam" id="PF01545"/>
    </source>
</evidence>
<dbReference type="RefSeq" id="XP_030999186.1">
    <property type="nucleotide sequence ID" value="XM_031137383.1"/>
</dbReference>
<keyword evidence="5 7" id="KW-0472">Membrane</keyword>
<dbReference type="PANTHER" id="PTHR43840">
    <property type="entry name" value="MITOCHONDRIAL METAL TRANSPORTER 1-RELATED"/>
    <property type="match status" value="1"/>
</dbReference>
<feature type="compositionally biased region" description="Low complexity" evidence="6">
    <location>
        <begin position="233"/>
        <end position="242"/>
    </location>
</feature>
<feature type="transmembrane region" description="Helical" evidence="7">
    <location>
        <begin position="376"/>
        <end position="396"/>
    </location>
</feature>
<evidence type="ECO:0000256" key="6">
    <source>
        <dbReference type="SAM" id="MobiDB-lite"/>
    </source>
</evidence>
<organism evidence="9 10">
    <name type="scientific">Thyridium curvatum</name>
    <dbReference type="NCBI Taxonomy" id="1093900"/>
    <lineage>
        <taxon>Eukaryota</taxon>
        <taxon>Fungi</taxon>
        <taxon>Dikarya</taxon>
        <taxon>Ascomycota</taxon>
        <taxon>Pezizomycotina</taxon>
        <taxon>Sordariomycetes</taxon>
        <taxon>Sordariomycetidae</taxon>
        <taxon>Thyridiales</taxon>
        <taxon>Thyridiaceae</taxon>
        <taxon>Thyridium</taxon>
    </lineage>
</organism>
<accession>A0A507B2Y8</accession>
<dbReference type="OrthoDB" id="78296at2759"/>
<dbReference type="InParanoid" id="A0A507B2Y8"/>
<keyword evidence="10" id="KW-1185">Reference proteome</keyword>
<dbReference type="Gene3D" id="1.20.1510.10">
    <property type="entry name" value="Cation efflux protein transmembrane domain"/>
    <property type="match status" value="1"/>
</dbReference>
<dbReference type="AlphaFoldDB" id="A0A507B2Y8"/>
<feature type="transmembrane region" description="Helical" evidence="7">
    <location>
        <begin position="331"/>
        <end position="356"/>
    </location>
</feature>
<comment type="caution">
    <text evidence="9">The sequence shown here is derived from an EMBL/GenBank/DDBJ whole genome shotgun (WGS) entry which is preliminary data.</text>
</comment>
<dbReference type="EMBL" id="SKBQ01000013">
    <property type="protein sequence ID" value="TPX17475.1"/>
    <property type="molecule type" value="Genomic_DNA"/>
</dbReference>
<feature type="domain" description="Cation efflux protein transmembrane" evidence="8">
    <location>
        <begin position="306"/>
        <end position="503"/>
    </location>
</feature>
<dbReference type="GO" id="GO:0016020">
    <property type="term" value="C:membrane"/>
    <property type="evidence" value="ECO:0007669"/>
    <property type="project" value="UniProtKB-SubCell"/>
</dbReference>
<feature type="compositionally biased region" description="Gly residues" evidence="6">
    <location>
        <begin position="218"/>
        <end position="232"/>
    </location>
</feature>
<evidence type="ECO:0000256" key="7">
    <source>
        <dbReference type="SAM" id="Phobius"/>
    </source>
</evidence>
<dbReference type="STRING" id="1093900.A0A507B2Y8"/>
<feature type="compositionally biased region" description="Low complexity" evidence="6">
    <location>
        <begin position="207"/>
        <end position="217"/>
    </location>
</feature>
<reference evidence="9 10" key="1">
    <citation type="submission" date="2019-06" db="EMBL/GenBank/DDBJ databases">
        <title>Draft genome sequence of the filamentous fungus Phialemoniopsis curvata isolated from diesel fuel.</title>
        <authorList>
            <person name="Varaljay V.A."/>
            <person name="Lyon W.J."/>
            <person name="Crouch A.L."/>
            <person name="Drake C.E."/>
            <person name="Hollomon J.M."/>
            <person name="Nadeau L.J."/>
            <person name="Nunn H.S."/>
            <person name="Stevenson B.S."/>
            <person name="Bojanowski C.L."/>
            <person name="Crookes-Goodson W.J."/>
        </authorList>
    </citation>
    <scope>NUCLEOTIDE SEQUENCE [LARGE SCALE GENOMIC DNA]</scope>
    <source>
        <strain evidence="9 10">D216</strain>
    </source>
</reference>
<gene>
    <name evidence="9" type="ORF">E0L32_003118</name>
</gene>
<keyword evidence="3 7" id="KW-0812">Transmembrane</keyword>
<comment type="subcellular location">
    <subcellularLocation>
        <location evidence="1">Membrane</location>
        <topology evidence="1">Multi-pass membrane protein</topology>
    </subcellularLocation>
</comment>
<evidence type="ECO:0000313" key="9">
    <source>
        <dbReference type="EMBL" id="TPX17475.1"/>
    </source>
</evidence>
<dbReference type="InterPro" id="IPR058533">
    <property type="entry name" value="Cation_efflux_TM"/>
</dbReference>
<dbReference type="SUPFAM" id="SSF161111">
    <property type="entry name" value="Cation efflux protein transmembrane domain-like"/>
    <property type="match status" value="1"/>
</dbReference>
<feature type="region of interest" description="Disordered" evidence="6">
    <location>
        <begin position="55"/>
        <end position="92"/>
    </location>
</feature>
<feature type="transmembrane region" description="Helical" evidence="7">
    <location>
        <begin position="408"/>
        <end position="430"/>
    </location>
</feature>
<proteinExistence type="predicted"/>
<feature type="region of interest" description="Disordered" evidence="6">
    <location>
        <begin position="1"/>
        <end position="20"/>
    </location>
</feature>
<dbReference type="Gene3D" id="3.30.70.1350">
    <property type="entry name" value="Cation efflux protein, cytoplasmic domain"/>
    <property type="match status" value="1"/>
</dbReference>
<protein>
    <recommendedName>
        <fullName evidence="8">Cation efflux protein transmembrane domain-containing protein</fullName>
    </recommendedName>
</protein>
<dbReference type="InterPro" id="IPR027469">
    <property type="entry name" value="Cation_efflux_TMD_sf"/>
</dbReference>
<feature type="region of interest" description="Disordered" evidence="6">
    <location>
        <begin position="196"/>
        <end position="265"/>
    </location>
</feature>
<dbReference type="GeneID" id="41970565"/>
<dbReference type="SUPFAM" id="SSF160240">
    <property type="entry name" value="Cation efflux protein cytoplasmic domain-like"/>
    <property type="match status" value="1"/>
</dbReference>
<feature type="transmembrane region" description="Helical" evidence="7">
    <location>
        <begin position="304"/>
        <end position="325"/>
    </location>
</feature>
<dbReference type="FunFam" id="3.30.70.1350:FF:000004">
    <property type="entry name" value="Cation diffusion facilitator 10"/>
    <property type="match status" value="1"/>
</dbReference>
<evidence type="ECO:0000256" key="4">
    <source>
        <dbReference type="ARBA" id="ARBA00022989"/>
    </source>
</evidence>
<dbReference type="InterPro" id="IPR036837">
    <property type="entry name" value="Cation_efflux_CTD_sf"/>
</dbReference>
<dbReference type="FunFam" id="1.20.1510.10:FF:000005">
    <property type="entry name" value="Putative Cation diffusion facilitator 1"/>
    <property type="match status" value="1"/>
</dbReference>
<evidence type="ECO:0000256" key="3">
    <source>
        <dbReference type="ARBA" id="ARBA00022692"/>
    </source>
</evidence>
<dbReference type="InterPro" id="IPR050291">
    <property type="entry name" value="CDF_Transporter"/>
</dbReference>
<evidence type="ECO:0000256" key="5">
    <source>
        <dbReference type="ARBA" id="ARBA00023136"/>
    </source>
</evidence>
<feature type="transmembrane region" description="Helical" evidence="7">
    <location>
        <begin position="442"/>
        <end position="469"/>
    </location>
</feature>
<name>A0A507B2Y8_9PEZI</name>
<dbReference type="Pfam" id="PF01545">
    <property type="entry name" value="Cation_efflux"/>
    <property type="match status" value="1"/>
</dbReference>
<keyword evidence="2" id="KW-0813">Transport</keyword>
<dbReference type="GO" id="GO:0008324">
    <property type="term" value="F:monoatomic cation transmembrane transporter activity"/>
    <property type="evidence" value="ECO:0007669"/>
    <property type="project" value="InterPro"/>
</dbReference>
<evidence type="ECO:0000313" key="10">
    <source>
        <dbReference type="Proteomes" id="UP000319257"/>
    </source>
</evidence>
<dbReference type="GO" id="GO:0098771">
    <property type="term" value="P:inorganic ion homeostasis"/>
    <property type="evidence" value="ECO:0007669"/>
    <property type="project" value="UniProtKB-ARBA"/>
</dbReference>
<evidence type="ECO:0000256" key="1">
    <source>
        <dbReference type="ARBA" id="ARBA00004141"/>
    </source>
</evidence>
<dbReference type="GO" id="GO:0030003">
    <property type="term" value="P:intracellular monoatomic cation homeostasis"/>
    <property type="evidence" value="ECO:0007669"/>
    <property type="project" value="UniProtKB-ARBA"/>
</dbReference>
<keyword evidence="4 7" id="KW-1133">Transmembrane helix</keyword>